<evidence type="ECO:0000259" key="12">
    <source>
        <dbReference type="Pfam" id="PF26002"/>
    </source>
</evidence>
<keyword evidence="6 9" id="KW-0812">Transmembrane</keyword>
<dbReference type="PANTHER" id="PTHR30386">
    <property type="entry name" value="MEMBRANE FUSION SUBUNIT OF EMRAB-TOLC MULTIDRUG EFFLUX PUMP"/>
    <property type="match status" value="1"/>
</dbReference>
<dbReference type="Proteomes" id="UP000017819">
    <property type="component" value="Unassembled WGS sequence"/>
</dbReference>
<keyword evidence="10" id="KW-0175">Coiled coil</keyword>
<keyword evidence="3 9" id="KW-0813">Transport</keyword>
<keyword evidence="8 9" id="KW-0472">Membrane</keyword>
<dbReference type="NCBIfam" id="TIGR01843">
    <property type="entry name" value="type_I_hlyD"/>
    <property type="match status" value="1"/>
</dbReference>
<comment type="similarity">
    <text evidence="2 9">Belongs to the membrane fusion protein (MFP) (TC 8.A.1) family.</text>
</comment>
<dbReference type="Gene3D" id="2.40.50.100">
    <property type="match status" value="1"/>
</dbReference>
<dbReference type="Gene3D" id="2.40.30.170">
    <property type="match status" value="1"/>
</dbReference>
<organism evidence="13 14">
    <name type="scientific">Lutibaculum baratangense AMV1</name>
    <dbReference type="NCBI Taxonomy" id="631454"/>
    <lineage>
        <taxon>Bacteria</taxon>
        <taxon>Pseudomonadati</taxon>
        <taxon>Pseudomonadota</taxon>
        <taxon>Alphaproteobacteria</taxon>
        <taxon>Hyphomicrobiales</taxon>
        <taxon>Tepidamorphaceae</taxon>
        <taxon>Lutibaculum</taxon>
    </lineage>
</organism>
<comment type="caution">
    <text evidence="13">The sequence shown here is derived from an EMBL/GenBank/DDBJ whole genome shotgun (WGS) entry which is preliminary data.</text>
</comment>
<dbReference type="InterPro" id="IPR050739">
    <property type="entry name" value="MFP"/>
</dbReference>
<proteinExistence type="inferred from homology"/>
<evidence type="ECO:0000313" key="14">
    <source>
        <dbReference type="Proteomes" id="UP000017819"/>
    </source>
</evidence>
<keyword evidence="5 9" id="KW-0997">Cell inner membrane</keyword>
<feature type="coiled-coil region" evidence="10">
    <location>
        <begin position="230"/>
        <end position="272"/>
    </location>
</feature>
<dbReference type="InterPro" id="IPR010129">
    <property type="entry name" value="T1SS_HlyD"/>
</dbReference>
<dbReference type="SUPFAM" id="SSF111369">
    <property type="entry name" value="HlyD-like secretion proteins"/>
    <property type="match status" value="1"/>
</dbReference>
<dbReference type="STRING" id="631454.N177_3138"/>
<evidence type="ECO:0000256" key="3">
    <source>
        <dbReference type="ARBA" id="ARBA00022448"/>
    </source>
</evidence>
<dbReference type="PANTHER" id="PTHR30386:SF17">
    <property type="entry name" value="ALKALINE PROTEASE SECRETION PROTEIN APRE"/>
    <property type="match status" value="1"/>
</dbReference>
<evidence type="ECO:0000313" key="13">
    <source>
        <dbReference type="EMBL" id="ESR23070.1"/>
    </source>
</evidence>
<dbReference type="eggNOG" id="COG0845">
    <property type="taxonomic scope" value="Bacteria"/>
</dbReference>
<gene>
    <name evidence="13" type="ORF">N177_3138</name>
</gene>
<evidence type="ECO:0000256" key="6">
    <source>
        <dbReference type="ARBA" id="ARBA00022692"/>
    </source>
</evidence>
<evidence type="ECO:0000256" key="7">
    <source>
        <dbReference type="ARBA" id="ARBA00022989"/>
    </source>
</evidence>
<evidence type="ECO:0000256" key="9">
    <source>
        <dbReference type="RuleBase" id="RU365093"/>
    </source>
</evidence>
<name>V4RIG1_9HYPH</name>
<dbReference type="RefSeq" id="WP_023433257.1">
    <property type="nucleotide sequence ID" value="NZ_AWXZ01000039.1"/>
</dbReference>
<keyword evidence="4 9" id="KW-1003">Cell membrane</keyword>
<feature type="domain" description="AprE-like beta-barrel" evidence="12">
    <location>
        <begin position="321"/>
        <end position="409"/>
    </location>
</feature>
<dbReference type="Pfam" id="PF25994">
    <property type="entry name" value="HH_AprE"/>
    <property type="match status" value="1"/>
</dbReference>
<dbReference type="InterPro" id="IPR058781">
    <property type="entry name" value="HH_AprE-like"/>
</dbReference>
<keyword evidence="14" id="KW-1185">Reference proteome</keyword>
<evidence type="ECO:0000256" key="5">
    <source>
        <dbReference type="ARBA" id="ARBA00022519"/>
    </source>
</evidence>
<dbReference type="GO" id="GO:0015031">
    <property type="term" value="P:protein transport"/>
    <property type="evidence" value="ECO:0007669"/>
    <property type="project" value="InterPro"/>
</dbReference>
<evidence type="ECO:0000256" key="8">
    <source>
        <dbReference type="ARBA" id="ARBA00023136"/>
    </source>
</evidence>
<dbReference type="OrthoDB" id="9810980at2"/>
<sequence length="433" mass="46915">MRADSVSTGIVRPVMVGAVALVVGFGGFGTWAAVAPIEGAVMASGKVTAAGRNKVIQHLEGGIVEEIVTEEGMRVEAGDPLVVLDRTAAEATKNRLQAQLDVLAALEARALAERDGLEEIRFPEALLERGRSGEVEQVIADQSAEFLARLEKYTAELNILGQQVAALGEQIAGLEAQKEAVGIQLTLIQEEKSDTEGLLEKGLARKTRVLELKRAEAELIGRRGQLISGMAEARQKVAESEQEIQRLKVSRLEEATRSLGEVRLQRADLSERLRAAQAVLDRIVLRAPVAGTVMNVTKYNPGAVITPGEAVMELVPRSRDLVVEARVRPSDIDQIGIGQAARLSFSALDRREVPPAPGEVIHISADSLTDDRTGEPYYLVRLRLDPQPLPGFDPEKVGPGQPVEVFITTSPRTFLAYIAEPITKTIRRAMRES</sequence>
<evidence type="ECO:0000256" key="10">
    <source>
        <dbReference type="SAM" id="Coils"/>
    </source>
</evidence>
<dbReference type="PRINTS" id="PR01490">
    <property type="entry name" value="RTXTOXIND"/>
</dbReference>
<reference evidence="13 14" key="1">
    <citation type="journal article" date="2014" name="Genome Announc.">
        <title>Draft Genome Sequence of Lutibaculum baratangense Strain AMV1T, Isolated from a Mud Volcano in Andamans, India.</title>
        <authorList>
            <person name="Singh A."/>
            <person name="Sreenivas A."/>
            <person name="Sathyanarayana Reddy G."/>
            <person name="Pinnaka A.K."/>
            <person name="Shivaji S."/>
        </authorList>
    </citation>
    <scope>NUCLEOTIDE SEQUENCE [LARGE SCALE GENOMIC DNA]</scope>
    <source>
        <strain evidence="13 14">AMV1</strain>
    </source>
</reference>
<feature type="domain" description="AprE-like long alpha-helical hairpin" evidence="11">
    <location>
        <begin position="89"/>
        <end position="278"/>
    </location>
</feature>
<keyword evidence="7 9" id="KW-1133">Transmembrane helix</keyword>
<evidence type="ECO:0000256" key="1">
    <source>
        <dbReference type="ARBA" id="ARBA00004377"/>
    </source>
</evidence>
<feature type="transmembrane region" description="Helical" evidence="9">
    <location>
        <begin position="12"/>
        <end position="34"/>
    </location>
</feature>
<evidence type="ECO:0000256" key="4">
    <source>
        <dbReference type="ARBA" id="ARBA00022475"/>
    </source>
</evidence>
<accession>V4RIG1</accession>
<dbReference type="Pfam" id="PF26002">
    <property type="entry name" value="Beta-barrel_AprE"/>
    <property type="match status" value="1"/>
</dbReference>
<evidence type="ECO:0000256" key="2">
    <source>
        <dbReference type="ARBA" id="ARBA00009477"/>
    </source>
</evidence>
<dbReference type="AlphaFoldDB" id="V4RIG1"/>
<feature type="coiled-coil region" evidence="10">
    <location>
        <begin position="150"/>
        <end position="177"/>
    </location>
</feature>
<dbReference type="InterPro" id="IPR058982">
    <property type="entry name" value="Beta-barrel_AprE"/>
</dbReference>
<dbReference type="EMBL" id="AWXZ01000039">
    <property type="protein sequence ID" value="ESR23070.1"/>
    <property type="molecule type" value="Genomic_DNA"/>
</dbReference>
<comment type="subcellular location">
    <subcellularLocation>
        <location evidence="1 9">Cell inner membrane</location>
        <topology evidence="1 9">Single-pass membrane protein</topology>
    </subcellularLocation>
</comment>
<dbReference type="GO" id="GO:0005886">
    <property type="term" value="C:plasma membrane"/>
    <property type="evidence" value="ECO:0007669"/>
    <property type="project" value="UniProtKB-SubCell"/>
</dbReference>
<protein>
    <recommendedName>
        <fullName evidence="9">Membrane fusion protein (MFP) family protein</fullName>
    </recommendedName>
</protein>
<evidence type="ECO:0000259" key="11">
    <source>
        <dbReference type="Pfam" id="PF25994"/>
    </source>
</evidence>